<dbReference type="InterPro" id="IPR009659">
    <property type="entry name" value="DUF1249"/>
</dbReference>
<dbReference type="EMBL" id="JABSOD010000024">
    <property type="protein sequence ID" value="NRQ44222.1"/>
    <property type="molecule type" value="Genomic_DNA"/>
</dbReference>
<dbReference type="AlphaFoldDB" id="A0A7Y5EJV5"/>
<comment type="caution">
    <text evidence="1">The sequence shown here is derived from an EMBL/GenBank/DDBJ whole genome shotgun (WGS) entry which is preliminary data.</text>
</comment>
<evidence type="ECO:0000313" key="2">
    <source>
        <dbReference type="Proteomes" id="UP000523161"/>
    </source>
</evidence>
<keyword evidence="2" id="KW-1185">Reference proteome</keyword>
<organism evidence="1 2">
    <name type="scientific">Rheinheimera lutimaris</name>
    <dbReference type="NCBI Taxonomy" id="2740584"/>
    <lineage>
        <taxon>Bacteria</taxon>
        <taxon>Pseudomonadati</taxon>
        <taxon>Pseudomonadota</taxon>
        <taxon>Gammaproteobacteria</taxon>
        <taxon>Chromatiales</taxon>
        <taxon>Chromatiaceae</taxon>
        <taxon>Rheinheimera</taxon>
    </lineage>
</organism>
<proteinExistence type="predicted"/>
<dbReference type="Proteomes" id="UP000523161">
    <property type="component" value="Unassembled WGS sequence"/>
</dbReference>
<dbReference type="Pfam" id="PF06853">
    <property type="entry name" value="DUF1249"/>
    <property type="match status" value="1"/>
</dbReference>
<accession>A0A7Y5EJV5</accession>
<reference evidence="1 2" key="1">
    <citation type="submission" date="2020-06" db="EMBL/GenBank/DDBJ databases">
        <title>Rheinheimera sp. nov., a marine bacterium isolated from coastal.</title>
        <authorList>
            <person name="Yu Q."/>
            <person name="Qi Y."/>
            <person name="Pu J."/>
        </authorList>
    </citation>
    <scope>NUCLEOTIDE SEQUENCE [LARGE SCALE GENOMIC DNA]</scope>
    <source>
        <strain evidence="1 2">YQF-2</strain>
    </source>
</reference>
<dbReference type="PANTHER" id="PTHR38774:SF1">
    <property type="entry name" value="CYTOPLASMIC PROTEIN"/>
    <property type="match status" value="1"/>
</dbReference>
<sequence length="171" mass="20121">MPPVLLRCNGWRLTLIKYSRPGGRNVWFKRRKYVPKLPDFLALCERNYAQLNRYLADGTTPGQATVINVTEQHQYRISVTEVARFTTTLQIELTDEREHYFRPGFVVRLYHDAQVAEVLSCQHISRFKARYDYPNAEMLLPDEKRQINLLLRDWLKLCAGQGYINRELAFG</sequence>
<gene>
    <name evidence="1" type="ORF">HRH59_16895</name>
</gene>
<protein>
    <submittedName>
        <fullName evidence="1">DUF1249 domain-containing protein</fullName>
    </submittedName>
</protein>
<evidence type="ECO:0000313" key="1">
    <source>
        <dbReference type="EMBL" id="NRQ44222.1"/>
    </source>
</evidence>
<dbReference type="PANTHER" id="PTHR38774">
    <property type="entry name" value="CYTOPLASMIC PROTEIN-RELATED"/>
    <property type="match status" value="1"/>
</dbReference>
<name>A0A7Y5EJV5_9GAMM</name>